<dbReference type="RefSeq" id="WP_051378148.1">
    <property type="nucleotide sequence ID" value="NZ_AXWS01000007.1"/>
</dbReference>
<protein>
    <submittedName>
        <fullName evidence="3">Hemerythrin domain-containing protein</fullName>
    </submittedName>
</protein>
<reference evidence="3" key="3">
    <citation type="journal article" date="2001" name="Biochemistry">
        <title>The srhSR gene pair from Staphylococcus aureus: genomic and proteomic approaches to the identification and characterization of gene function.</title>
        <authorList>
            <person name="Throup J.P."/>
            <person name="Zappacosta F."/>
            <person name="Lunsford R.D."/>
            <person name="Annan R.S."/>
            <person name="Carr S.A."/>
            <person name="Lonsdale J.T."/>
            <person name="Bryant A.P."/>
            <person name="McDevitt D."/>
            <person name="Rosenberg M."/>
            <person name="Burnham M.K."/>
        </authorList>
    </citation>
    <scope>NUCLEOTIDE SEQUENCE</scope>
</reference>
<feature type="domain" description="Hemerythrin-like" evidence="1">
    <location>
        <begin position="5"/>
        <end position="120"/>
    </location>
</feature>
<dbReference type="Proteomes" id="UP000675920">
    <property type="component" value="Unplaced"/>
</dbReference>
<reference evidence="3" key="4">
    <citation type="journal article" date="2003" name="BMC Microbiol.">
        <title>New knowledge from old: in silico discovery of novel protein domains in Streptomyces coelicolor.</title>
        <authorList>
            <person name="Yeats C."/>
            <person name="Bentley S."/>
            <person name="Bateman A."/>
        </authorList>
    </citation>
    <scope>NUCLEOTIDE SEQUENCE</scope>
</reference>
<reference evidence="3" key="5">
    <citation type="submission" date="2025-08" db="UniProtKB">
        <authorList>
            <consortium name="RefSeq"/>
        </authorList>
    </citation>
    <scope>IDENTIFICATION</scope>
</reference>
<evidence type="ECO:0000313" key="3">
    <source>
        <dbReference type="RefSeq" id="WP_051378148.1"/>
    </source>
</evidence>
<dbReference type="AlphaFoldDB" id="A0A8B6X919"/>
<reference evidence="3" key="1">
    <citation type="journal article" date="1978" name="Biochemistry">
        <title>Structure of methemerythrin at 2.8-A resolution: computer graphics fit of an averaged electron density map.</title>
        <authorList>
            <person name="Stenkamp R.E."/>
            <person name="Sieker L.C."/>
            <person name="Jensen L.H."/>
            <person name="McQueen J.E. Jr."/>
        </authorList>
    </citation>
    <scope>NUCLEOTIDE SEQUENCE</scope>
</reference>
<dbReference type="InterPro" id="IPR012312">
    <property type="entry name" value="Hemerythrin-like"/>
</dbReference>
<evidence type="ECO:0000313" key="2">
    <source>
        <dbReference type="Proteomes" id="UP000675920"/>
    </source>
</evidence>
<sequence>MDIRDCLKQDHDEVKQLITQICSTDDATEAKNLFRQMKEALVAHSRSEEKVVYAALKKLDAEDEKELGFEGEVEHALVDNLLEQLSHGSPSTAPWKARAKVLKEMLEHHIEEEESEIFDCLASEFDDGRREKMADAFLKGKEALLAHA</sequence>
<dbReference type="Pfam" id="PF01814">
    <property type="entry name" value="Hemerythrin"/>
    <property type="match status" value="1"/>
</dbReference>
<dbReference type="PANTHER" id="PTHR35585">
    <property type="entry name" value="HHE DOMAIN PROTEIN (AFU_ORTHOLOGUE AFUA_4G00730)"/>
    <property type="match status" value="1"/>
</dbReference>
<keyword evidence="2" id="KW-1185">Reference proteome</keyword>
<dbReference type="PANTHER" id="PTHR35585:SF1">
    <property type="entry name" value="HHE DOMAIN PROTEIN (AFU_ORTHOLOGUE AFUA_4G00730)"/>
    <property type="match status" value="1"/>
</dbReference>
<accession>A0A8B6X919</accession>
<dbReference type="Gene3D" id="1.20.120.520">
    <property type="entry name" value="nmb1532 protein domain like"/>
    <property type="match status" value="1"/>
</dbReference>
<organism evidence="2 3">
    <name type="scientific">Derxia gummosa DSM 723</name>
    <dbReference type="NCBI Taxonomy" id="1121388"/>
    <lineage>
        <taxon>Bacteria</taxon>
        <taxon>Pseudomonadati</taxon>
        <taxon>Pseudomonadota</taxon>
        <taxon>Betaproteobacteria</taxon>
        <taxon>Burkholderiales</taxon>
        <taxon>Alcaligenaceae</taxon>
        <taxon>Derxia</taxon>
    </lineage>
</organism>
<name>A0A8B6X919_9BURK</name>
<proteinExistence type="predicted"/>
<evidence type="ECO:0000259" key="1">
    <source>
        <dbReference type="Pfam" id="PF01814"/>
    </source>
</evidence>
<reference evidence="3" key="2">
    <citation type="journal article" date="1997" name="Biochemistry">
        <title>Structures of wild-type chloromet and L103N hydroxomet Themiste zostericola myohemerythrins at 1.8-A resolution.</title>
        <authorList>
            <person name="Martins L.J."/>
            <person name="Hill C.P."/>
            <person name="Ellis W.R. Jr."/>
        </authorList>
    </citation>
    <scope>NUCLEOTIDE SEQUENCE</scope>
</reference>